<dbReference type="InterPro" id="IPR035996">
    <property type="entry name" value="4pyrrol_Methylase_sf"/>
</dbReference>
<evidence type="ECO:0000313" key="4">
    <source>
        <dbReference type="Proteomes" id="UP000181997"/>
    </source>
</evidence>
<dbReference type="InterPro" id="IPR035013">
    <property type="entry name" value="YabN_N"/>
</dbReference>
<evidence type="ECO:0000259" key="1">
    <source>
        <dbReference type="Pfam" id="PF00590"/>
    </source>
</evidence>
<dbReference type="FunFam" id="1.10.287.1080:FF:000001">
    <property type="entry name" value="Nucleoside triphosphate pyrophosphohydrolase"/>
    <property type="match status" value="1"/>
</dbReference>
<evidence type="ECO:0000259" key="2">
    <source>
        <dbReference type="Pfam" id="PF03819"/>
    </source>
</evidence>
<dbReference type="InterPro" id="IPR048011">
    <property type="entry name" value="NTP-PPase_MazG-like_C"/>
</dbReference>
<dbReference type="GO" id="GO:0006950">
    <property type="term" value="P:response to stress"/>
    <property type="evidence" value="ECO:0007669"/>
    <property type="project" value="UniProtKB-ARBA"/>
</dbReference>
<proteinExistence type="predicted"/>
<dbReference type="GO" id="GO:0046076">
    <property type="term" value="P:dTTP catabolic process"/>
    <property type="evidence" value="ECO:0007669"/>
    <property type="project" value="TreeGrafter"/>
</dbReference>
<dbReference type="GO" id="GO:0047429">
    <property type="term" value="F:nucleoside triphosphate diphosphatase activity"/>
    <property type="evidence" value="ECO:0007669"/>
    <property type="project" value="InterPro"/>
</dbReference>
<keyword evidence="3" id="KW-0489">Methyltransferase</keyword>
<accession>A0A0V8H5K1</accession>
<dbReference type="FunFam" id="3.40.1010.10:FF:000008">
    <property type="entry name" value="Similar to nucleoside triphosphate pyrophosphohydrolase, MazG"/>
    <property type="match status" value="1"/>
</dbReference>
<evidence type="ECO:0000313" key="3">
    <source>
        <dbReference type="EMBL" id="SCC36470.1"/>
    </source>
</evidence>
<gene>
    <name evidence="3" type="ORF">GA0061094_4317</name>
</gene>
<feature type="domain" description="Tetrapyrrole methylase" evidence="1">
    <location>
        <begin position="3"/>
        <end position="205"/>
    </location>
</feature>
<dbReference type="GO" id="GO:0046061">
    <property type="term" value="P:dATP catabolic process"/>
    <property type="evidence" value="ECO:0007669"/>
    <property type="project" value="TreeGrafter"/>
</dbReference>
<dbReference type="GO" id="GO:0032259">
    <property type="term" value="P:methylation"/>
    <property type="evidence" value="ECO:0007669"/>
    <property type="project" value="UniProtKB-KW"/>
</dbReference>
<dbReference type="RefSeq" id="WP_058300023.1">
    <property type="nucleotide sequence ID" value="NZ_FMAU01000011.1"/>
</dbReference>
<keyword evidence="4" id="KW-1185">Reference proteome</keyword>
<dbReference type="CDD" id="cd11529">
    <property type="entry name" value="NTP-PPase_MazG_Cterm"/>
    <property type="match status" value="1"/>
</dbReference>
<dbReference type="NCBIfam" id="NF007113">
    <property type="entry name" value="PRK09562.1"/>
    <property type="match status" value="1"/>
</dbReference>
<dbReference type="GO" id="GO:0008168">
    <property type="term" value="F:methyltransferase activity"/>
    <property type="evidence" value="ECO:0007669"/>
    <property type="project" value="UniProtKB-KW"/>
</dbReference>
<feature type="domain" description="NTP pyrophosphohydrolase MazG-like" evidence="2">
    <location>
        <begin position="254"/>
        <end position="327"/>
    </location>
</feature>
<dbReference type="InterPro" id="IPR024180">
    <property type="entry name" value="Tetrapyrrole_Mease/MazG_pred"/>
</dbReference>
<dbReference type="CDD" id="cd11528">
    <property type="entry name" value="NTP-PPase_MazG_Nterm"/>
    <property type="match status" value="1"/>
</dbReference>
<dbReference type="InterPro" id="IPR014777">
    <property type="entry name" value="4pyrrole_Mease_sub1"/>
</dbReference>
<dbReference type="PIRSF" id="PIRSF002845">
    <property type="entry name" value="Ttrprl_mtas_MazG"/>
    <property type="match status" value="1"/>
</dbReference>
<dbReference type="FunFam" id="1.10.287.1080:FF:000003">
    <property type="entry name" value="Nucleoside triphosphate pyrophosphohydrolase"/>
    <property type="match status" value="1"/>
</dbReference>
<dbReference type="EMBL" id="FMAU01000011">
    <property type="protein sequence ID" value="SCC36470.1"/>
    <property type="molecule type" value="Genomic_DNA"/>
</dbReference>
<dbReference type="Proteomes" id="UP000181997">
    <property type="component" value="Unassembled WGS sequence"/>
</dbReference>
<sequence>MNTITVVGLGAGDLEQLPLGVYRLIKGSETLFLRTKEHPVVNDLTAEGVEFHSFDEIYEKHDRFEEVYEEITQILVSQAEKGPIVYAVPGHPLVAEKTVQLLLELQQEGKIDVKVGGGQSFIDALFASVGADPIDGFQLLDGTSLRLQDIHMNQQLIIGQVYDGFIASEVKLTLMELYPYDYEVMLVTAAGSKDEQVERIPLVELDRTAGLSNLTSLYVPAVKGMEDSFKQYGTLREIISTLRGPDGCPWDKEQTHQSLKKYLIEETYELLEAIDEDDIDHIVEELGDVLLQVMLHAQIGEDEGMFTMEEVIETIASKMVRRHPHVFGTVEVEDAEQVTANWDKIKQQEKGGVEGQEPMLKNTAKGMPALLKAYEYQKKAAKVGFDWPDAKGAWDKVWEELKEFESEVEKSSETAIKKEFGDILFALVNVARFYKIFPEEALAMTNSKFYRRFSYVEEKVHSSGKTFDDFTLEELDSFWNEAKNKNIG</sequence>
<keyword evidence="3" id="KW-0808">Transferase</keyword>
<dbReference type="InterPro" id="IPR000878">
    <property type="entry name" value="4pyrrol_Mease"/>
</dbReference>
<dbReference type="PANTHER" id="PTHR30522:SF0">
    <property type="entry name" value="NUCLEOSIDE TRIPHOSPHATE PYROPHOSPHOHYDROLASE"/>
    <property type="match status" value="1"/>
</dbReference>
<dbReference type="GO" id="GO:0006203">
    <property type="term" value="P:dGTP catabolic process"/>
    <property type="evidence" value="ECO:0007669"/>
    <property type="project" value="TreeGrafter"/>
</dbReference>
<organism evidence="3 4">
    <name type="scientific">[Bacillus] enclensis</name>
    <dbReference type="NCBI Taxonomy" id="1402860"/>
    <lineage>
        <taxon>Bacteria</taxon>
        <taxon>Bacillati</taxon>
        <taxon>Bacillota</taxon>
        <taxon>Bacilli</taxon>
        <taxon>Bacillales</taxon>
        <taxon>Bacillaceae</taxon>
        <taxon>Rossellomorea</taxon>
    </lineage>
</organism>
<dbReference type="Gene3D" id="3.40.1010.10">
    <property type="entry name" value="Cobalt-precorrin-4 Transmethylase, Domain 1"/>
    <property type="match status" value="1"/>
</dbReference>
<dbReference type="CDD" id="cd11723">
    <property type="entry name" value="YabN_N_like"/>
    <property type="match status" value="1"/>
</dbReference>
<dbReference type="GO" id="GO:0046052">
    <property type="term" value="P:UTP catabolic process"/>
    <property type="evidence" value="ECO:0007669"/>
    <property type="project" value="TreeGrafter"/>
</dbReference>
<dbReference type="InterPro" id="IPR004518">
    <property type="entry name" value="MazG-like_dom"/>
</dbReference>
<feature type="domain" description="NTP pyrophosphohydrolase MazG-like" evidence="2">
    <location>
        <begin position="397"/>
        <end position="452"/>
    </location>
</feature>
<reference evidence="4" key="1">
    <citation type="submission" date="2016-08" db="EMBL/GenBank/DDBJ databases">
        <authorList>
            <person name="Varghese N."/>
            <person name="Submissions Spin"/>
        </authorList>
    </citation>
    <scope>NUCLEOTIDE SEQUENCE [LARGE SCALE GENOMIC DNA]</scope>
    <source>
        <strain evidence="4">SGD-1123</strain>
    </source>
</reference>
<dbReference type="OrthoDB" id="9808939at2"/>
<dbReference type="GO" id="GO:0046081">
    <property type="term" value="P:dUTP catabolic process"/>
    <property type="evidence" value="ECO:0007669"/>
    <property type="project" value="TreeGrafter"/>
</dbReference>
<dbReference type="Pfam" id="PF00590">
    <property type="entry name" value="TP_methylase"/>
    <property type="match status" value="1"/>
</dbReference>
<dbReference type="NCBIfam" id="TIGR00444">
    <property type="entry name" value="mazG"/>
    <property type="match status" value="1"/>
</dbReference>
<dbReference type="SUPFAM" id="SSF53790">
    <property type="entry name" value="Tetrapyrrole methylase"/>
    <property type="match status" value="1"/>
</dbReference>
<dbReference type="InterPro" id="IPR011551">
    <property type="entry name" value="NTP_PyrPHydrolase_MazG"/>
</dbReference>
<dbReference type="AlphaFoldDB" id="A0A0V8H5K1"/>
<dbReference type="InterPro" id="IPR048015">
    <property type="entry name" value="NTP-PPase_MazG-like_N"/>
</dbReference>
<dbReference type="Gene3D" id="1.10.287.1080">
    <property type="entry name" value="MazG-like"/>
    <property type="match status" value="2"/>
</dbReference>
<dbReference type="Pfam" id="PF03819">
    <property type="entry name" value="MazG"/>
    <property type="match status" value="2"/>
</dbReference>
<protein>
    <submittedName>
        <fullName evidence="3">Tetrapyrrole methylase family protein / MazG family protein</fullName>
    </submittedName>
</protein>
<dbReference type="PANTHER" id="PTHR30522">
    <property type="entry name" value="NUCLEOSIDE TRIPHOSPHATE PYROPHOSPHOHYDROLASE"/>
    <property type="match status" value="1"/>
</dbReference>
<dbReference type="GO" id="GO:0046047">
    <property type="term" value="P:TTP catabolic process"/>
    <property type="evidence" value="ECO:0007669"/>
    <property type="project" value="TreeGrafter"/>
</dbReference>
<name>A0A0V8H5K1_9BACI</name>
<dbReference type="SUPFAM" id="SSF101386">
    <property type="entry name" value="all-alpha NTP pyrophosphatases"/>
    <property type="match status" value="2"/>
</dbReference>